<comment type="function">
    <text evidence="1 10">Controls the rotational direction of flagella during chemotaxis.</text>
</comment>
<dbReference type="Pfam" id="PF03748">
    <property type="entry name" value="FliL"/>
    <property type="match status" value="1"/>
</dbReference>
<evidence type="ECO:0000256" key="7">
    <source>
        <dbReference type="ARBA" id="ARBA00022779"/>
    </source>
</evidence>
<keyword evidence="8 10" id="KW-1133">Transmembrane helix</keyword>
<keyword evidence="13" id="KW-1185">Reference proteome</keyword>
<sequence>MKGSAGVGSSQEEGQGAMAEDDLEEDMDEGEGKGSGGGKGGGKKKLLLIVLLPLLLVIGGVAGAYFAGLLDPLLGGGDSASAESPEGHTPAAAPAEGAPGGAAGAGQASASMAGGPVFFDLDQIVVDLNSSGRRRSYLQMRLSLQLSRREDVPVIEAMMPRILDDFVTFLRELRLEDLQGTAGMYRIQEELLIRVNNAAAPARVQDVLFKEMLIQ</sequence>
<evidence type="ECO:0000256" key="8">
    <source>
        <dbReference type="ARBA" id="ARBA00022989"/>
    </source>
</evidence>
<dbReference type="Proteomes" id="UP000033220">
    <property type="component" value="Chromosome DSM 122"/>
</dbReference>
<dbReference type="PATRIC" id="fig|1150469.3.peg.254"/>
<dbReference type="PANTHER" id="PTHR35091:SF2">
    <property type="entry name" value="FLAGELLAR PROTEIN FLIL"/>
    <property type="match status" value="1"/>
</dbReference>
<evidence type="ECO:0000256" key="2">
    <source>
        <dbReference type="ARBA" id="ARBA00004162"/>
    </source>
</evidence>
<keyword evidence="7 10" id="KW-0283">Flagellar rotation</keyword>
<dbReference type="InterPro" id="IPR005503">
    <property type="entry name" value="FliL"/>
</dbReference>
<keyword evidence="12" id="KW-0966">Cell projection</keyword>
<feature type="transmembrane region" description="Helical" evidence="10">
    <location>
        <begin position="46"/>
        <end position="67"/>
    </location>
</feature>
<comment type="subcellular location">
    <subcellularLocation>
        <location evidence="10">Cell inner membrane</location>
    </subcellularLocation>
    <subcellularLocation>
        <location evidence="2">Cell membrane</location>
        <topology evidence="2">Single-pass membrane protein</topology>
    </subcellularLocation>
</comment>
<evidence type="ECO:0000256" key="3">
    <source>
        <dbReference type="ARBA" id="ARBA00008281"/>
    </source>
</evidence>
<dbReference type="STRING" id="1150469.RSPPHO_00203"/>
<feature type="region of interest" description="Disordered" evidence="11">
    <location>
        <begin position="1"/>
        <end position="41"/>
    </location>
</feature>
<feature type="compositionally biased region" description="Acidic residues" evidence="11">
    <location>
        <begin position="19"/>
        <end position="29"/>
    </location>
</feature>
<evidence type="ECO:0000256" key="6">
    <source>
        <dbReference type="ARBA" id="ARBA00022692"/>
    </source>
</evidence>
<evidence type="ECO:0000256" key="10">
    <source>
        <dbReference type="RuleBase" id="RU364125"/>
    </source>
</evidence>
<keyword evidence="12" id="KW-0969">Cilium</keyword>
<evidence type="ECO:0000313" key="12">
    <source>
        <dbReference type="EMBL" id="CCG06829.1"/>
    </source>
</evidence>
<feature type="region of interest" description="Disordered" evidence="11">
    <location>
        <begin position="79"/>
        <end position="107"/>
    </location>
</feature>
<evidence type="ECO:0000256" key="4">
    <source>
        <dbReference type="ARBA" id="ARBA00022475"/>
    </source>
</evidence>
<keyword evidence="5 10" id="KW-0145">Chemotaxis</keyword>
<dbReference type="KEGG" id="rpm:RSPPHO_00203"/>
<proteinExistence type="inferred from homology"/>
<dbReference type="AlphaFoldDB" id="H6SME6"/>
<keyword evidence="12" id="KW-0282">Flagellum</keyword>
<dbReference type="GO" id="GO:0005886">
    <property type="term" value="C:plasma membrane"/>
    <property type="evidence" value="ECO:0007669"/>
    <property type="project" value="UniProtKB-SubCell"/>
</dbReference>
<evidence type="ECO:0000256" key="9">
    <source>
        <dbReference type="ARBA" id="ARBA00023136"/>
    </source>
</evidence>
<evidence type="ECO:0000256" key="1">
    <source>
        <dbReference type="ARBA" id="ARBA00002254"/>
    </source>
</evidence>
<evidence type="ECO:0000256" key="5">
    <source>
        <dbReference type="ARBA" id="ARBA00022500"/>
    </source>
</evidence>
<dbReference type="EMBL" id="HE663493">
    <property type="protein sequence ID" value="CCG06829.1"/>
    <property type="molecule type" value="Genomic_DNA"/>
</dbReference>
<dbReference type="GO" id="GO:0006935">
    <property type="term" value="P:chemotaxis"/>
    <property type="evidence" value="ECO:0007669"/>
    <property type="project" value="UniProtKB-KW"/>
</dbReference>
<dbReference type="HOGENOM" id="CLU_099018_2_1_5"/>
<dbReference type="PANTHER" id="PTHR35091">
    <property type="entry name" value="FLAGELLAR PROTEIN FLIL"/>
    <property type="match status" value="1"/>
</dbReference>
<keyword evidence="10" id="KW-0997">Cell inner membrane</keyword>
<evidence type="ECO:0000313" key="13">
    <source>
        <dbReference type="Proteomes" id="UP000033220"/>
    </source>
</evidence>
<evidence type="ECO:0000256" key="11">
    <source>
        <dbReference type="SAM" id="MobiDB-lite"/>
    </source>
</evidence>
<reference evidence="12 13" key="1">
    <citation type="submission" date="2012-02" db="EMBL/GenBank/DDBJ databases">
        <title>Shotgun genome sequence of Phaeospirillum photometricum DSM 122.</title>
        <authorList>
            <person name="Duquesne K."/>
            <person name="Sturgis J."/>
        </authorList>
    </citation>
    <scope>NUCLEOTIDE SEQUENCE [LARGE SCALE GENOMIC DNA]</scope>
    <source>
        <strain evidence="13">DSM122</strain>
    </source>
</reference>
<dbReference type="eggNOG" id="COG1580">
    <property type="taxonomic scope" value="Bacteria"/>
</dbReference>
<dbReference type="GO" id="GO:0071978">
    <property type="term" value="P:bacterial-type flagellum-dependent swarming motility"/>
    <property type="evidence" value="ECO:0007669"/>
    <property type="project" value="TreeGrafter"/>
</dbReference>
<keyword evidence="6 10" id="KW-0812">Transmembrane</keyword>
<comment type="similarity">
    <text evidence="3 10">Belongs to the FliL family.</text>
</comment>
<dbReference type="GO" id="GO:0009425">
    <property type="term" value="C:bacterial-type flagellum basal body"/>
    <property type="evidence" value="ECO:0007669"/>
    <property type="project" value="InterPro"/>
</dbReference>
<keyword evidence="4" id="KW-1003">Cell membrane</keyword>
<gene>
    <name evidence="12" type="ORF">RSPPHO_00203</name>
</gene>
<protein>
    <recommendedName>
        <fullName evidence="10">Flagellar protein FliL</fullName>
    </recommendedName>
</protein>
<organism evidence="12 13">
    <name type="scientific">Pararhodospirillum photometricum DSM 122</name>
    <dbReference type="NCBI Taxonomy" id="1150469"/>
    <lineage>
        <taxon>Bacteria</taxon>
        <taxon>Pseudomonadati</taxon>
        <taxon>Pseudomonadota</taxon>
        <taxon>Alphaproteobacteria</taxon>
        <taxon>Rhodospirillales</taxon>
        <taxon>Rhodospirillaceae</taxon>
        <taxon>Pararhodospirillum</taxon>
    </lineage>
</organism>
<accession>H6SME6</accession>
<keyword evidence="9 10" id="KW-0472">Membrane</keyword>
<name>H6SME6_PARPM</name>